<keyword evidence="2" id="KW-0805">Transcription regulation</keyword>
<dbReference type="PANTHER" id="PTHR30204:SF69">
    <property type="entry name" value="MERR-FAMILY TRANSCRIPTIONAL REGULATOR"/>
    <property type="match status" value="1"/>
</dbReference>
<dbReference type="EMBL" id="CP019454">
    <property type="protein sequence ID" value="AUW93086.1"/>
    <property type="molecule type" value="Genomic_DNA"/>
</dbReference>
<evidence type="ECO:0000259" key="5">
    <source>
        <dbReference type="PROSITE" id="PS50937"/>
    </source>
</evidence>
<dbReference type="SMART" id="SM00422">
    <property type="entry name" value="HTH_MERR"/>
    <property type="match status" value="1"/>
</dbReference>
<dbReference type="InterPro" id="IPR009061">
    <property type="entry name" value="DNA-bd_dom_put_sf"/>
</dbReference>
<evidence type="ECO:0000313" key="6">
    <source>
        <dbReference type="EMBL" id="AUW93086.1"/>
    </source>
</evidence>
<evidence type="ECO:0000256" key="2">
    <source>
        <dbReference type="ARBA" id="ARBA00023015"/>
    </source>
</evidence>
<accession>A0ABM6RP14</accession>
<sequence length="136" mass="15809">MPRSKSARPRVYSINELSTLCDVTPRTLRHYEDMGLLNPERQGAKRLYHERDRVRLQLILRGRRLGFGLKDIQDMLDLYDADPTEVTQLKDVIRRGDAKLLELQTQVEALQAIITEIKELRSVMKNRLDHITKGGE</sequence>
<reference evidence="6 7" key="1">
    <citation type="journal article" date="2019" name="Sci. Rep.">
        <title>Sulfobacillus thermotolerans: new insights into resistance and metabolic capacities of acidophilic chemolithotrophs.</title>
        <authorList>
            <person name="Panyushkina A.E."/>
            <person name="Babenko V.V."/>
            <person name="Nikitina A.S."/>
            <person name="Selezneva O.V."/>
            <person name="Tsaplina I.A."/>
            <person name="Letarova M.A."/>
            <person name="Kostryukova E.S."/>
            <person name="Letarov A.V."/>
        </authorList>
    </citation>
    <scope>NUCLEOTIDE SEQUENCE [LARGE SCALE GENOMIC DNA]</scope>
    <source>
        <strain evidence="6 7">Kr1</strain>
    </source>
</reference>
<feature type="domain" description="HTH merR-type" evidence="5">
    <location>
        <begin position="11"/>
        <end position="78"/>
    </location>
</feature>
<dbReference type="PANTHER" id="PTHR30204">
    <property type="entry name" value="REDOX-CYCLING DRUG-SENSING TRANSCRIPTIONAL ACTIVATOR SOXR"/>
    <property type="match status" value="1"/>
</dbReference>
<organism evidence="6 7">
    <name type="scientific">Sulfobacillus thermotolerans</name>
    <dbReference type="NCBI Taxonomy" id="338644"/>
    <lineage>
        <taxon>Bacteria</taxon>
        <taxon>Bacillati</taxon>
        <taxon>Bacillota</taxon>
        <taxon>Clostridia</taxon>
        <taxon>Eubacteriales</taxon>
        <taxon>Clostridiales Family XVII. Incertae Sedis</taxon>
        <taxon>Sulfobacillus</taxon>
    </lineage>
</organism>
<protein>
    <submittedName>
        <fullName evidence="6">MerR family transcriptional regulator</fullName>
    </submittedName>
</protein>
<keyword evidence="7" id="KW-1185">Reference proteome</keyword>
<dbReference type="CDD" id="cd04776">
    <property type="entry name" value="HTH_GnyR"/>
    <property type="match status" value="1"/>
</dbReference>
<evidence type="ECO:0000256" key="4">
    <source>
        <dbReference type="ARBA" id="ARBA00023163"/>
    </source>
</evidence>
<keyword evidence="3" id="KW-0238">DNA-binding</keyword>
<keyword evidence="4" id="KW-0804">Transcription</keyword>
<evidence type="ECO:0000256" key="1">
    <source>
        <dbReference type="ARBA" id="ARBA00022491"/>
    </source>
</evidence>
<dbReference type="Proteomes" id="UP000325292">
    <property type="component" value="Chromosome"/>
</dbReference>
<keyword evidence="1" id="KW-0678">Repressor</keyword>
<dbReference type="SUPFAM" id="SSF46955">
    <property type="entry name" value="Putative DNA-binding domain"/>
    <property type="match status" value="1"/>
</dbReference>
<name>A0ABM6RP14_9FIRM</name>
<proteinExistence type="predicted"/>
<dbReference type="PROSITE" id="PS50937">
    <property type="entry name" value="HTH_MERR_2"/>
    <property type="match status" value="1"/>
</dbReference>
<dbReference type="Gene3D" id="1.10.1660.10">
    <property type="match status" value="1"/>
</dbReference>
<evidence type="ECO:0000256" key="3">
    <source>
        <dbReference type="ARBA" id="ARBA00023125"/>
    </source>
</evidence>
<dbReference type="RefSeq" id="WP_103374839.1">
    <property type="nucleotide sequence ID" value="NZ_CP133983.1"/>
</dbReference>
<dbReference type="Pfam" id="PF13411">
    <property type="entry name" value="MerR_1"/>
    <property type="match status" value="1"/>
</dbReference>
<evidence type="ECO:0000313" key="7">
    <source>
        <dbReference type="Proteomes" id="UP000325292"/>
    </source>
</evidence>
<dbReference type="InterPro" id="IPR000551">
    <property type="entry name" value="MerR-type_HTH_dom"/>
</dbReference>
<gene>
    <name evidence="6" type="ORF">BXT84_03240</name>
</gene>
<dbReference type="InterPro" id="IPR047057">
    <property type="entry name" value="MerR_fam"/>
</dbReference>